<dbReference type="GO" id="GO:0006207">
    <property type="term" value="P:'de novo' pyrimidine nucleobase biosynthetic process"/>
    <property type="evidence" value="ECO:0007669"/>
    <property type="project" value="InterPro"/>
</dbReference>
<protein>
    <recommendedName>
        <fullName evidence="7">Aspartate carbamoyltransferase</fullName>
        <ecNumber evidence="7">2.1.3.2</ecNumber>
    </recommendedName>
    <alternativeName>
        <fullName evidence="7">Aspartate transcarbamylase</fullName>
        <shortName evidence="7">ATCase</shortName>
    </alternativeName>
</protein>
<dbReference type="PRINTS" id="PR00100">
    <property type="entry name" value="AOTCASE"/>
</dbReference>
<dbReference type="SUPFAM" id="SSF53671">
    <property type="entry name" value="Aspartate/ornithine carbamoyltransferase"/>
    <property type="match status" value="1"/>
</dbReference>
<dbReference type="NCBIfam" id="NF002032">
    <property type="entry name" value="PRK00856.1"/>
    <property type="match status" value="1"/>
</dbReference>
<dbReference type="Gene3D" id="3.40.50.1370">
    <property type="entry name" value="Aspartate/ornithine carbamoyltransferase"/>
    <property type="match status" value="2"/>
</dbReference>
<feature type="domain" description="Aspartate/ornithine carbamoyltransferase carbamoyl-P binding" evidence="9">
    <location>
        <begin position="3"/>
        <end position="140"/>
    </location>
</feature>
<dbReference type="GO" id="GO:0005829">
    <property type="term" value="C:cytosol"/>
    <property type="evidence" value="ECO:0007669"/>
    <property type="project" value="TreeGrafter"/>
</dbReference>
<feature type="binding site" evidence="7">
    <location>
        <position position="251"/>
    </location>
    <ligand>
        <name>carbamoyl phosphate</name>
        <dbReference type="ChEBI" id="CHEBI:58228"/>
    </ligand>
</feature>
<reference evidence="10 11" key="1">
    <citation type="submission" date="2016-01" db="EMBL/GenBank/DDBJ databases">
        <authorList>
            <person name="McClelland M."/>
            <person name="Jain A."/>
            <person name="Saraogi P."/>
            <person name="Mendelson R."/>
            <person name="Westerman R."/>
            <person name="SanMiguel P."/>
            <person name="Csonka L."/>
        </authorList>
    </citation>
    <scope>NUCLEOTIDE SEQUENCE [LARGE SCALE GENOMIC DNA]</scope>
    <source>
        <strain evidence="10 11">R-53146</strain>
    </source>
</reference>
<dbReference type="InterPro" id="IPR006131">
    <property type="entry name" value="Asp_carbamoyltransf_Asp/Orn-bd"/>
</dbReference>
<evidence type="ECO:0000256" key="5">
    <source>
        <dbReference type="ARBA" id="ARBA00043884"/>
    </source>
</evidence>
<dbReference type="STRING" id="1586267.GCA_001418685_00599"/>
<feature type="binding site" evidence="7">
    <location>
        <position position="211"/>
    </location>
    <ligand>
        <name>L-aspartate</name>
        <dbReference type="ChEBI" id="CHEBI:29991"/>
    </ligand>
</feature>
<dbReference type="InterPro" id="IPR006132">
    <property type="entry name" value="Asp/Orn_carbamoyltranf_P-bd"/>
</dbReference>
<dbReference type="PROSITE" id="PS00097">
    <property type="entry name" value="CARBAMOYLTRANSFERASE"/>
    <property type="match status" value="1"/>
</dbReference>
<dbReference type="InterPro" id="IPR002082">
    <property type="entry name" value="Asp_carbamoyltransf"/>
</dbReference>
<keyword evidence="11" id="KW-1185">Reference proteome</keyword>
<dbReference type="Proteomes" id="UP000182761">
    <property type="component" value="Unassembled WGS sequence"/>
</dbReference>
<proteinExistence type="inferred from homology"/>
<dbReference type="EC" id="2.1.3.2" evidence="7"/>
<dbReference type="InterPro" id="IPR036901">
    <property type="entry name" value="Asp/Orn_carbamoylTrfase_sf"/>
</dbReference>
<feature type="binding site" evidence="7">
    <location>
        <position position="130"/>
    </location>
    <ligand>
        <name>carbamoyl phosphate</name>
        <dbReference type="ChEBI" id="CHEBI:58228"/>
    </ligand>
</feature>
<feature type="binding site" evidence="7">
    <location>
        <position position="250"/>
    </location>
    <ligand>
        <name>carbamoyl phosphate</name>
        <dbReference type="ChEBI" id="CHEBI:58228"/>
    </ligand>
</feature>
<feature type="binding site" evidence="7">
    <location>
        <position position="50"/>
    </location>
    <ligand>
        <name>carbamoyl phosphate</name>
        <dbReference type="ChEBI" id="CHEBI:58228"/>
    </ligand>
</feature>
<dbReference type="PRINTS" id="PR00101">
    <property type="entry name" value="ATCASE"/>
</dbReference>
<dbReference type="OrthoDB" id="9774690at2"/>
<dbReference type="PANTHER" id="PTHR45753">
    <property type="entry name" value="ORNITHINE CARBAMOYLTRANSFERASE, MITOCHONDRIAL"/>
    <property type="match status" value="1"/>
</dbReference>
<feature type="binding site" evidence="7">
    <location>
        <position position="77"/>
    </location>
    <ligand>
        <name>L-aspartate</name>
        <dbReference type="ChEBI" id="CHEBI:29991"/>
    </ligand>
</feature>
<evidence type="ECO:0000256" key="6">
    <source>
        <dbReference type="ARBA" id="ARBA00048859"/>
    </source>
</evidence>
<evidence type="ECO:0000313" key="10">
    <source>
        <dbReference type="EMBL" id="CVK15767.1"/>
    </source>
</evidence>
<evidence type="ECO:0000259" key="9">
    <source>
        <dbReference type="Pfam" id="PF02729"/>
    </source>
</evidence>
<dbReference type="GO" id="GO:0016597">
    <property type="term" value="F:amino acid binding"/>
    <property type="evidence" value="ECO:0007669"/>
    <property type="project" value="InterPro"/>
</dbReference>
<dbReference type="GO" id="GO:0006520">
    <property type="term" value="P:amino acid metabolic process"/>
    <property type="evidence" value="ECO:0007669"/>
    <property type="project" value="InterPro"/>
</dbReference>
<evidence type="ECO:0000259" key="8">
    <source>
        <dbReference type="Pfam" id="PF00185"/>
    </source>
</evidence>
<dbReference type="EMBL" id="FCOR01000003">
    <property type="protein sequence ID" value="CVK15767.1"/>
    <property type="molecule type" value="Genomic_DNA"/>
</dbReference>
<dbReference type="UniPathway" id="UPA00070">
    <property type="reaction ID" value="UER00116"/>
</dbReference>
<dbReference type="Pfam" id="PF02729">
    <property type="entry name" value="OTCace_N"/>
    <property type="match status" value="1"/>
</dbReference>
<feature type="binding site" evidence="7">
    <location>
        <position position="160"/>
    </location>
    <ligand>
        <name>L-aspartate</name>
        <dbReference type="ChEBI" id="CHEBI:29991"/>
    </ligand>
</feature>
<keyword evidence="3 7" id="KW-0808">Transferase</keyword>
<feature type="binding site" evidence="7">
    <location>
        <position position="49"/>
    </location>
    <ligand>
        <name>carbamoyl phosphate</name>
        <dbReference type="ChEBI" id="CHEBI:58228"/>
    </ligand>
</feature>
<evidence type="ECO:0000256" key="1">
    <source>
        <dbReference type="ARBA" id="ARBA00004852"/>
    </source>
</evidence>
<comment type="pathway">
    <text evidence="1 7">Pyrimidine metabolism; UMP biosynthesis via de novo pathway; (S)-dihydroorotate from bicarbonate: step 2/3.</text>
</comment>
<comment type="catalytic activity">
    <reaction evidence="6 7">
        <text>carbamoyl phosphate + L-aspartate = N-carbamoyl-L-aspartate + phosphate + H(+)</text>
        <dbReference type="Rhea" id="RHEA:20013"/>
        <dbReference type="ChEBI" id="CHEBI:15378"/>
        <dbReference type="ChEBI" id="CHEBI:29991"/>
        <dbReference type="ChEBI" id="CHEBI:32814"/>
        <dbReference type="ChEBI" id="CHEBI:43474"/>
        <dbReference type="ChEBI" id="CHEBI:58228"/>
        <dbReference type="EC" id="2.1.3.2"/>
    </reaction>
</comment>
<evidence type="ECO:0000256" key="2">
    <source>
        <dbReference type="ARBA" id="ARBA00008896"/>
    </source>
</evidence>
<feature type="binding site" evidence="7">
    <location>
        <position position="99"/>
    </location>
    <ligand>
        <name>carbamoyl phosphate</name>
        <dbReference type="ChEBI" id="CHEBI:58228"/>
    </ligand>
</feature>
<dbReference type="PANTHER" id="PTHR45753:SF6">
    <property type="entry name" value="ASPARTATE CARBAMOYLTRANSFERASE"/>
    <property type="match status" value="1"/>
</dbReference>
<evidence type="ECO:0000256" key="4">
    <source>
        <dbReference type="ARBA" id="ARBA00022975"/>
    </source>
</evidence>
<feature type="binding site" evidence="7">
    <location>
        <position position="127"/>
    </location>
    <ligand>
        <name>carbamoyl phosphate</name>
        <dbReference type="ChEBI" id="CHEBI:58228"/>
    </ligand>
</feature>
<evidence type="ECO:0000256" key="7">
    <source>
        <dbReference type="HAMAP-Rule" id="MF_00001"/>
    </source>
</evidence>
<dbReference type="AlphaFoldDB" id="A0A0X3ANN6"/>
<accession>A0A0X3ANN6</accession>
<dbReference type="HAMAP" id="MF_00001">
    <property type="entry name" value="Asp_carb_tr"/>
    <property type="match status" value="1"/>
</dbReference>
<dbReference type="NCBIfam" id="TIGR00670">
    <property type="entry name" value="asp_carb_tr"/>
    <property type="match status" value="1"/>
</dbReference>
<dbReference type="GO" id="GO:0044205">
    <property type="term" value="P:'de novo' UMP biosynthetic process"/>
    <property type="evidence" value="ECO:0007669"/>
    <property type="project" value="UniProtKB-UniRule"/>
</dbReference>
<dbReference type="FunFam" id="3.40.50.1370:FF:000011">
    <property type="entry name" value="Aspartate carbamoyltransferase"/>
    <property type="match status" value="1"/>
</dbReference>
<sequence>MNHFITLENLDLSLIEELIDDAISFKKKKAFPNLSNRYVSNLFFENSTRTKLSFEMAEKKTGMEIIYFDAESSSVKKGETLYDTVKTLNSIGVECFVIRHMQDRFYDDLITKIDVPIINAGDGCGDHPTQSLLDLVTIYEEFGTFKDLNIVIVGDVIHSRVAHSDAKILKRLGSSITFATPDFWRDSSMTMGTYTSLDSAIQNADVVMLLRNQNERHSKQYDEKNFLDLYGLTKQRANQMKSSAIIMHPAPINRNVEIDGDLIESPQSRIFTQMTNGVFARITVLNYVFNS</sequence>
<evidence type="ECO:0000256" key="3">
    <source>
        <dbReference type="ARBA" id="ARBA00022679"/>
    </source>
</evidence>
<keyword evidence="4 7" id="KW-0665">Pyrimidine biosynthesis</keyword>
<comment type="subunit">
    <text evidence="7">Heterododecamer (2C3:3R2) of six catalytic PyrB chains organized as two trimers (C3), and six regulatory PyrI chains organized as three dimers (R2).</text>
</comment>
<organism evidence="10 11">
    <name type="scientific">Apibacter mensalis</name>
    <dbReference type="NCBI Taxonomy" id="1586267"/>
    <lineage>
        <taxon>Bacteria</taxon>
        <taxon>Pseudomonadati</taxon>
        <taxon>Bacteroidota</taxon>
        <taxon>Flavobacteriia</taxon>
        <taxon>Flavobacteriales</taxon>
        <taxon>Weeksellaceae</taxon>
        <taxon>Apibacter</taxon>
    </lineage>
</organism>
<name>A0A0X3ANN6_9FLAO</name>
<dbReference type="Pfam" id="PF00185">
    <property type="entry name" value="OTCace"/>
    <property type="match status" value="1"/>
</dbReference>
<dbReference type="InterPro" id="IPR006130">
    <property type="entry name" value="Asp/Orn_carbamoylTrfase"/>
</dbReference>
<dbReference type="RefSeq" id="WP_055424994.1">
    <property type="nucleotide sequence ID" value="NZ_FCOR01000003.1"/>
</dbReference>
<gene>
    <name evidence="7" type="primary">pyrB</name>
    <name evidence="10" type="ORF">Ga0061079_10377</name>
</gene>
<feature type="domain" description="Aspartate/ornithine carbamoyltransferase Asp/Orn-binding" evidence="8">
    <location>
        <begin position="146"/>
        <end position="287"/>
    </location>
</feature>
<dbReference type="GO" id="GO:0004070">
    <property type="term" value="F:aspartate carbamoyltransferase activity"/>
    <property type="evidence" value="ECO:0007669"/>
    <property type="project" value="UniProtKB-UniRule"/>
</dbReference>
<comment type="function">
    <text evidence="5 7">Catalyzes the condensation of carbamoyl phosphate and aspartate to form carbamoyl aspartate and inorganic phosphate, the committed step in the de novo pyrimidine nucleotide biosynthesis pathway.</text>
</comment>
<comment type="similarity">
    <text evidence="2 7">Belongs to the aspartate/ornithine carbamoyltransferase superfamily. ATCase family.</text>
</comment>
<evidence type="ECO:0000313" key="11">
    <source>
        <dbReference type="Proteomes" id="UP000182761"/>
    </source>
</evidence>